<gene>
    <name evidence="3" type="ORF">ILEXP_LOCUS19125</name>
</gene>
<accession>A0ABC8S6Z2</accession>
<proteinExistence type="predicted"/>
<keyword evidence="2" id="KW-0732">Signal</keyword>
<keyword evidence="4" id="KW-1185">Reference proteome</keyword>
<feature type="compositionally biased region" description="Basic and acidic residues" evidence="1">
    <location>
        <begin position="213"/>
        <end position="240"/>
    </location>
</feature>
<evidence type="ECO:0000313" key="3">
    <source>
        <dbReference type="EMBL" id="CAK9150969.1"/>
    </source>
</evidence>
<evidence type="ECO:0008006" key="5">
    <source>
        <dbReference type="Google" id="ProtNLM"/>
    </source>
</evidence>
<feature type="compositionally biased region" description="Acidic residues" evidence="1">
    <location>
        <begin position="106"/>
        <end position="115"/>
    </location>
</feature>
<dbReference type="PANTHER" id="PTHR35274">
    <property type="entry name" value="E6-LIKE PROTEIN"/>
    <property type="match status" value="1"/>
</dbReference>
<reference evidence="3 4" key="1">
    <citation type="submission" date="2024-02" db="EMBL/GenBank/DDBJ databases">
        <authorList>
            <person name="Vignale AGUSTIN F."/>
            <person name="Sosa J E."/>
            <person name="Modenutti C."/>
        </authorList>
    </citation>
    <scope>NUCLEOTIDE SEQUENCE [LARGE SCALE GENOMIC DNA]</scope>
</reference>
<feature type="signal peptide" evidence="2">
    <location>
        <begin position="1"/>
        <end position="24"/>
    </location>
</feature>
<feature type="region of interest" description="Disordered" evidence="1">
    <location>
        <begin position="65"/>
        <end position="89"/>
    </location>
</feature>
<feature type="chain" id="PRO_5044833861" description="Protein E6-like" evidence="2">
    <location>
        <begin position="25"/>
        <end position="240"/>
    </location>
</feature>
<name>A0ABC8S6Z2_9AQUA</name>
<evidence type="ECO:0000313" key="4">
    <source>
        <dbReference type="Proteomes" id="UP001642360"/>
    </source>
</evidence>
<feature type="compositionally biased region" description="Low complexity" evidence="1">
    <location>
        <begin position="127"/>
        <end position="149"/>
    </location>
</feature>
<evidence type="ECO:0000256" key="1">
    <source>
        <dbReference type="SAM" id="MobiDB-lite"/>
    </source>
</evidence>
<feature type="region of interest" description="Disordered" evidence="1">
    <location>
        <begin position="106"/>
        <end position="149"/>
    </location>
</feature>
<feature type="region of interest" description="Disordered" evidence="1">
    <location>
        <begin position="201"/>
        <end position="240"/>
    </location>
</feature>
<organism evidence="3 4">
    <name type="scientific">Ilex paraguariensis</name>
    <name type="common">yerba mate</name>
    <dbReference type="NCBI Taxonomy" id="185542"/>
    <lineage>
        <taxon>Eukaryota</taxon>
        <taxon>Viridiplantae</taxon>
        <taxon>Streptophyta</taxon>
        <taxon>Embryophyta</taxon>
        <taxon>Tracheophyta</taxon>
        <taxon>Spermatophyta</taxon>
        <taxon>Magnoliopsida</taxon>
        <taxon>eudicotyledons</taxon>
        <taxon>Gunneridae</taxon>
        <taxon>Pentapetalae</taxon>
        <taxon>asterids</taxon>
        <taxon>campanulids</taxon>
        <taxon>Aquifoliales</taxon>
        <taxon>Aquifoliaceae</taxon>
        <taxon>Ilex</taxon>
    </lineage>
</organism>
<sequence length="240" mass="27135">MAHYAKQLSILLLVVLSTSVHCEARESKFFSKVLHYRIYNTNNNAQESNLSPVLAPAPLESSIVSPVPAPAPEPASPNTENAFGLYGHGSSQFSPAKTTTIANDENEFPSEELSEESFKESNKEDSYNYNNNNNNENVYTTSNYNSNGYSTSKDNYNGYNNNGYVAERQGISDTRFYQSGRYYYDVKSENNYQNGYETVTGRSNNGGYYGDGKNSKYEFDSMEEYERQEGYPESQREYVP</sequence>
<dbReference type="EMBL" id="CAUOFW020002083">
    <property type="protein sequence ID" value="CAK9150969.1"/>
    <property type="molecule type" value="Genomic_DNA"/>
</dbReference>
<evidence type="ECO:0000256" key="2">
    <source>
        <dbReference type="SAM" id="SignalP"/>
    </source>
</evidence>
<feature type="compositionally biased region" description="Basic and acidic residues" evidence="1">
    <location>
        <begin position="116"/>
        <end position="126"/>
    </location>
</feature>
<dbReference type="InterPro" id="IPR040290">
    <property type="entry name" value="Prot_E6-like"/>
</dbReference>
<protein>
    <recommendedName>
        <fullName evidence="5">Protein E6-like</fullName>
    </recommendedName>
</protein>
<dbReference type="PANTHER" id="PTHR35274:SF5">
    <property type="entry name" value="PROTEIN E6-LIKE"/>
    <property type="match status" value="1"/>
</dbReference>
<dbReference type="Proteomes" id="UP001642360">
    <property type="component" value="Unassembled WGS sequence"/>
</dbReference>
<comment type="caution">
    <text evidence="3">The sequence shown here is derived from an EMBL/GenBank/DDBJ whole genome shotgun (WGS) entry which is preliminary data.</text>
</comment>
<dbReference type="AlphaFoldDB" id="A0ABC8S6Z2"/>